<dbReference type="NCBIfam" id="TIGR01652">
    <property type="entry name" value="ATPase-Plipid"/>
    <property type="match status" value="1"/>
</dbReference>
<keyword evidence="6 13" id="KW-0067">ATP-binding</keyword>
<dbReference type="Gene3D" id="2.70.150.10">
    <property type="entry name" value="Calcium-transporting ATPase, cytoplasmic transduction domain A"/>
    <property type="match status" value="1"/>
</dbReference>
<evidence type="ECO:0000256" key="3">
    <source>
        <dbReference type="ARBA" id="ARBA00022692"/>
    </source>
</evidence>
<name>A0A922S3X4_SCHHA</name>
<dbReference type="EMBL" id="AMPZ03000002">
    <property type="protein sequence ID" value="KAH9592578.1"/>
    <property type="molecule type" value="Genomic_DNA"/>
</dbReference>
<feature type="binding site" evidence="13">
    <location>
        <position position="913"/>
    </location>
    <ligand>
        <name>ATP</name>
        <dbReference type="ChEBI" id="CHEBI:30616"/>
    </ligand>
</feature>
<dbReference type="SFLD" id="SFLDF00027">
    <property type="entry name" value="p-type_atpase"/>
    <property type="match status" value="1"/>
</dbReference>
<dbReference type="Gene3D" id="3.40.1110.10">
    <property type="entry name" value="Calcium-transporting ATPase, cytoplasmic domain N"/>
    <property type="match status" value="1"/>
</dbReference>
<feature type="transmembrane region" description="Helical" evidence="15">
    <location>
        <begin position="967"/>
        <end position="988"/>
    </location>
</feature>
<keyword evidence="9 15" id="KW-1133">Transmembrane helix</keyword>
<feature type="region of interest" description="Disordered" evidence="16">
    <location>
        <begin position="1257"/>
        <end position="1283"/>
    </location>
</feature>
<proteinExistence type="inferred from homology"/>
<feature type="compositionally biased region" description="Polar residues" evidence="16">
    <location>
        <begin position="1262"/>
        <end position="1276"/>
    </location>
</feature>
<dbReference type="EC" id="7.6.2.1" evidence="15"/>
<dbReference type="Proteomes" id="UP000471633">
    <property type="component" value="Unassembled WGS sequence"/>
</dbReference>
<evidence type="ECO:0000256" key="2">
    <source>
        <dbReference type="ARBA" id="ARBA00008109"/>
    </source>
</evidence>
<organism evidence="19 20">
    <name type="scientific">Schistosoma haematobium</name>
    <name type="common">Blood fluke</name>
    <dbReference type="NCBI Taxonomy" id="6185"/>
    <lineage>
        <taxon>Eukaryota</taxon>
        <taxon>Metazoa</taxon>
        <taxon>Spiralia</taxon>
        <taxon>Lophotrochozoa</taxon>
        <taxon>Platyhelminthes</taxon>
        <taxon>Trematoda</taxon>
        <taxon>Digenea</taxon>
        <taxon>Strigeidida</taxon>
        <taxon>Schistosomatoidea</taxon>
        <taxon>Schistosomatidae</taxon>
        <taxon>Schistosoma</taxon>
    </lineage>
</organism>
<feature type="transmembrane region" description="Helical" evidence="15">
    <location>
        <begin position="1112"/>
        <end position="1135"/>
    </location>
</feature>
<comment type="caution">
    <text evidence="19">The sequence shown here is derived from an EMBL/GenBank/DDBJ whole genome shotgun (WGS) entry which is preliminary data.</text>
</comment>
<keyword evidence="4 14" id="KW-0479">Metal-binding</keyword>
<evidence type="ECO:0000256" key="6">
    <source>
        <dbReference type="ARBA" id="ARBA00022840"/>
    </source>
</evidence>
<evidence type="ECO:0000259" key="18">
    <source>
        <dbReference type="Pfam" id="PF16212"/>
    </source>
</evidence>
<dbReference type="RefSeq" id="XP_012794563.3">
    <property type="nucleotide sequence ID" value="XM_012939109.3"/>
</dbReference>
<feature type="binding site" evidence="13">
    <location>
        <position position="575"/>
    </location>
    <ligand>
        <name>ATP</name>
        <dbReference type="ChEBI" id="CHEBI:30616"/>
    </ligand>
</feature>
<evidence type="ECO:0000256" key="13">
    <source>
        <dbReference type="PIRSR" id="PIRSR606539-2"/>
    </source>
</evidence>
<evidence type="ECO:0000256" key="1">
    <source>
        <dbReference type="ARBA" id="ARBA00004141"/>
    </source>
</evidence>
<evidence type="ECO:0000256" key="7">
    <source>
        <dbReference type="ARBA" id="ARBA00022842"/>
    </source>
</evidence>
<dbReference type="InterPro" id="IPR008250">
    <property type="entry name" value="ATPase_P-typ_transduc_dom_A_sf"/>
</dbReference>
<sequence>MIKKLKTIAIRLGIKRPPQPSQRFIPVGPVSKELFAVEGYPLSKLYGRNKVTTTKYTWYGFFFQNLGEQAQRIANFYFISLAIIQLFTDSPVSPTTSIIPLFFVLSVTMIKQGYEDFLRLKADREINHIPIEIVTENGHLTTVKSMELEVGNIILCRNNSSFPCDMILLSSSEPSGECFVTTASLDGETNLKKFEVAGHTNKFDTPESLASELIGYICCQQPVEDLYTFSGRICLKNSVEDTITKDYPLGPKNLLLRGACLRNTDYIYGCAVYTGRDTKLALNSKGKTTKFSQVEGRLNFYLFFILAFLAFSVIVSIILSSVLGHPNVWYLPPEKRNAWNVFQELLGFVVLYNYIIPISLYVTIEMQKFIGSLFFEWDLNLYDERINERAKANTSDLIEEMGQVEYLFTDKTGTLTENSMQFRRLATSMGVFHFENNGLFRYTDSPSSIYGTDIEAFRSPVNQENQEELDELSEAVHLKTITDSSSQSPTVNSVQTLLLLLSLCHTVRVERNIPMDLFSKKEFNNLDNDKTPRRSSSALRRASAAHAASIAFRASRRGRKVKTQDYEYQASSPDEKAFVETCRDLGVVYHGSDESGLLVITIQGEAVRYRLLDVLEFDATRKCMSVVVQFVPKENNESESLNSPVLILCKGAETSLLSRIDHMEQPNTFNAYGDPLGDSFCGTAGLKLRMDSEQVMKQVTEFATLGLRTLVMGIRLITIKKWNELKTKLDKARSIVNEGRQKELIAAYNEIEKKLTLIGCTGIEDMLQDGVPETIKALREAGIKIWVLTGDKEETAVNISYAAGHFYPGMQEIRVTNFDDTVKCGSFLKSQIERIKESKIYDADTQFGVVIDGQSLNYALVEPIRSLLTQCCLESSTVLCCRSTPLQKAEVIRLIKESRKTIPITAAIGDGANDVSMILEAHIGFGIYGKEGRQAVRASDYAFGRFHYLKNVLLVHGHLYYQRVSLLVLYFFYKNLIFTLPQMLYGFYCVYSQQSIYPQIYLILFNLIMTSLPIFLYGIFEISIPKSILLEFPILYQNIARNYILSKKHFLIWISLACWHAFIIFFGTYFLSFQGHANDHGYSKLSNLICFGNFIILVIFLVVNIKVLLISYYLNWIILLIWNLAIIINISIFLICNDVLFPTELGKQLYGTYTIMFTGSGCGLIWFSIFCITLLALIPDLIIRTIDDQNWQWKLNHLRDELKKKQGESKMHTRTSIRVSIMSKQYDELDDIEEKDENIYDYTNQIVDELQSHQIDDKSMYSLPNNTSTNKPSMTYNDDDDDDKPTNILSVYNVVSSDTSTLTTTNPNHINTTIPTIYYNNNNNNNTNNTIHNSKRYSLTNHVTMPNPIQINPNALSVPRLYENNVDTLNDNNLLTRF</sequence>
<feature type="binding site" evidence="13">
    <location>
        <position position="412"/>
    </location>
    <ligand>
        <name>ATP</name>
        <dbReference type="ChEBI" id="CHEBI:30616"/>
    </ligand>
</feature>
<feature type="binding site" evidence="13">
    <location>
        <position position="882"/>
    </location>
    <ligand>
        <name>ATP</name>
        <dbReference type="ChEBI" id="CHEBI:30616"/>
    </ligand>
</feature>
<comment type="subcellular location">
    <subcellularLocation>
        <location evidence="1 15">Membrane</location>
        <topology evidence="1 15">Multi-pass membrane protein</topology>
    </subcellularLocation>
</comment>
<evidence type="ECO:0000259" key="17">
    <source>
        <dbReference type="Pfam" id="PF16209"/>
    </source>
</evidence>
<feature type="binding site" evidence="14">
    <location>
        <position position="914"/>
    </location>
    <ligand>
        <name>Mg(2+)</name>
        <dbReference type="ChEBI" id="CHEBI:18420"/>
    </ligand>
</feature>
<reference evidence="19" key="2">
    <citation type="journal article" date="2019" name="Gigascience">
        <title>High-quality Schistosoma haematobium genome achieved by single-molecule and long-range sequencing.</title>
        <authorList>
            <person name="Stroehlein A.J."/>
            <person name="Korhonen P.K."/>
            <person name="Chong T.M."/>
            <person name="Lim Y.L."/>
            <person name="Chan K.G."/>
            <person name="Webster B."/>
            <person name="Rollinson D."/>
            <person name="Brindley P.J."/>
            <person name="Gasser R.B."/>
            <person name="Young N.D."/>
        </authorList>
    </citation>
    <scope>NUCLEOTIDE SEQUENCE</scope>
</reference>
<reference evidence="19" key="3">
    <citation type="submission" date="2021-06" db="EMBL/GenBank/DDBJ databases">
        <title>Chromosome-level genome assembly for S. haematobium.</title>
        <authorList>
            <person name="Stroehlein A.J."/>
        </authorList>
    </citation>
    <scope>NUCLEOTIDE SEQUENCE</scope>
</reference>
<evidence type="ECO:0000256" key="8">
    <source>
        <dbReference type="ARBA" id="ARBA00022967"/>
    </source>
</evidence>
<dbReference type="SUPFAM" id="SSF56784">
    <property type="entry name" value="HAD-like"/>
    <property type="match status" value="1"/>
</dbReference>
<feature type="binding site" evidence="14">
    <location>
        <position position="410"/>
    </location>
    <ligand>
        <name>Mg(2+)</name>
        <dbReference type="ChEBI" id="CHEBI:18420"/>
    </ligand>
</feature>
<keyword evidence="10 15" id="KW-0472">Membrane</keyword>
<gene>
    <name evidence="19" type="primary">ATP11B</name>
    <name evidence="19" type="ORF">MS3_00010500</name>
</gene>
<feature type="transmembrane region" description="Helical" evidence="15">
    <location>
        <begin position="1050"/>
        <end position="1073"/>
    </location>
</feature>
<feature type="binding site" evidence="14">
    <location>
        <position position="910"/>
    </location>
    <ligand>
        <name>Mg(2+)</name>
        <dbReference type="ChEBI" id="CHEBI:18420"/>
    </ligand>
</feature>
<dbReference type="KEGG" id="shx:MS3_00010500"/>
<dbReference type="PROSITE" id="PS00154">
    <property type="entry name" value="ATPASE_E1_E2"/>
    <property type="match status" value="1"/>
</dbReference>
<comment type="cofactor">
    <cofactor evidence="14">
        <name>Mg(2+)</name>
        <dbReference type="ChEBI" id="CHEBI:18420"/>
    </cofactor>
</comment>
<dbReference type="Pfam" id="PF16209">
    <property type="entry name" value="PhoLip_ATPase_N"/>
    <property type="match status" value="1"/>
</dbReference>
<feature type="binding site" evidence="13">
    <location>
        <position position="888"/>
    </location>
    <ligand>
        <name>ATP</name>
        <dbReference type="ChEBI" id="CHEBI:30616"/>
    </ligand>
</feature>
<dbReference type="PANTHER" id="PTHR24092:SF175">
    <property type="entry name" value="PHOSPHOLIPID-TRANSPORTING ATPASE"/>
    <property type="match status" value="1"/>
</dbReference>
<evidence type="ECO:0000256" key="10">
    <source>
        <dbReference type="ARBA" id="ARBA00023136"/>
    </source>
</evidence>
<dbReference type="InterPro" id="IPR006539">
    <property type="entry name" value="P-type_ATPase_IV"/>
</dbReference>
<dbReference type="GO" id="GO:0005524">
    <property type="term" value="F:ATP binding"/>
    <property type="evidence" value="ECO:0007669"/>
    <property type="project" value="UniProtKB-UniRule"/>
</dbReference>
<dbReference type="InterPro" id="IPR023214">
    <property type="entry name" value="HAD_sf"/>
</dbReference>
<feature type="active site" description="4-aspartylphosphate intermediate" evidence="12">
    <location>
        <position position="410"/>
    </location>
</feature>
<protein>
    <recommendedName>
        <fullName evidence="15">Phospholipid-transporting ATPase</fullName>
        <ecNumber evidence="15">7.6.2.1</ecNumber>
    </recommendedName>
</protein>
<feature type="transmembrane region" description="Helical" evidence="15">
    <location>
        <begin position="1155"/>
        <end position="1178"/>
    </location>
</feature>
<dbReference type="GO" id="GO:0000287">
    <property type="term" value="F:magnesium ion binding"/>
    <property type="evidence" value="ECO:0007669"/>
    <property type="project" value="UniProtKB-UniRule"/>
</dbReference>
<keyword evidence="8 15" id="KW-1278">Translocase</keyword>
<feature type="binding site" evidence="13">
    <location>
        <position position="708"/>
    </location>
    <ligand>
        <name>ATP</name>
        <dbReference type="ChEBI" id="CHEBI:30616"/>
    </ligand>
</feature>
<feature type="transmembrane region" description="Helical" evidence="15">
    <location>
        <begin position="1085"/>
        <end position="1105"/>
    </location>
</feature>
<feature type="binding site" evidence="13">
    <location>
        <position position="410"/>
    </location>
    <ligand>
        <name>ATP</name>
        <dbReference type="ChEBI" id="CHEBI:30616"/>
    </ligand>
</feature>
<feature type="binding site" evidence="13">
    <location>
        <position position="789"/>
    </location>
    <ligand>
        <name>ATP</name>
        <dbReference type="ChEBI" id="CHEBI:30616"/>
    </ligand>
</feature>
<dbReference type="GO" id="GO:0140326">
    <property type="term" value="F:ATPase-coupled intramembrane lipid transporter activity"/>
    <property type="evidence" value="ECO:0007669"/>
    <property type="project" value="UniProtKB-EC"/>
</dbReference>
<evidence type="ECO:0000256" key="16">
    <source>
        <dbReference type="SAM" id="MobiDB-lite"/>
    </source>
</evidence>
<dbReference type="InterPro" id="IPR032630">
    <property type="entry name" value="P_typ_ATPase_c"/>
</dbReference>
<keyword evidence="3 15" id="KW-0812">Transmembrane</keyword>
<evidence type="ECO:0000256" key="15">
    <source>
        <dbReference type="RuleBase" id="RU362033"/>
    </source>
</evidence>
<dbReference type="Gene3D" id="3.40.50.1000">
    <property type="entry name" value="HAD superfamily/HAD-like"/>
    <property type="match status" value="1"/>
</dbReference>
<dbReference type="NCBIfam" id="TIGR01494">
    <property type="entry name" value="ATPase_P-type"/>
    <property type="match status" value="1"/>
</dbReference>
<feature type="transmembrane region" description="Helical" evidence="15">
    <location>
        <begin position="300"/>
        <end position="325"/>
    </location>
</feature>
<dbReference type="InterPro" id="IPR036412">
    <property type="entry name" value="HAD-like_sf"/>
</dbReference>
<feature type="binding site" evidence="13">
    <location>
        <position position="791"/>
    </location>
    <ligand>
        <name>ATP</name>
        <dbReference type="ChEBI" id="CHEBI:30616"/>
    </ligand>
</feature>
<dbReference type="InterPro" id="IPR023299">
    <property type="entry name" value="ATPase_P-typ_cyto_dom_N"/>
</dbReference>
<dbReference type="SUPFAM" id="SSF81665">
    <property type="entry name" value="Calcium ATPase, transmembrane domain M"/>
    <property type="match status" value="1"/>
</dbReference>
<dbReference type="GO" id="GO:0016887">
    <property type="term" value="F:ATP hydrolysis activity"/>
    <property type="evidence" value="ECO:0007669"/>
    <property type="project" value="InterPro"/>
</dbReference>
<comment type="catalytic activity">
    <reaction evidence="11 15">
        <text>ATP + H2O + phospholipidSide 1 = ADP + phosphate + phospholipidSide 2.</text>
        <dbReference type="EC" id="7.6.2.1"/>
    </reaction>
</comment>
<keyword evidence="20" id="KW-1185">Reference proteome</keyword>
<dbReference type="InterPro" id="IPR018303">
    <property type="entry name" value="ATPase_P-typ_P_site"/>
</dbReference>
<dbReference type="FunFam" id="3.40.50.1000:FF:000014">
    <property type="entry name" value="Phospholipid-transporting ATPase"/>
    <property type="match status" value="1"/>
</dbReference>
<dbReference type="Pfam" id="PF16212">
    <property type="entry name" value="PhoLip_ATPase_C"/>
    <property type="match status" value="1"/>
</dbReference>
<dbReference type="SFLD" id="SFLDS00003">
    <property type="entry name" value="Haloacid_Dehalogenase"/>
    <property type="match status" value="1"/>
</dbReference>
<feature type="binding site" evidence="14">
    <location>
        <position position="412"/>
    </location>
    <ligand>
        <name>Mg(2+)</name>
        <dbReference type="ChEBI" id="CHEBI:18420"/>
    </ligand>
</feature>
<evidence type="ECO:0000313" key="20">
    <source>
        <dbReference type="Proteomes" id="UP000471633"/>
    </source>
</evidence>
<dbReference type="SUPFAM" id="SSF81660">
    <property type="entry name" value="Metal cation-transporting ATPase, ATP-binding domain N"/>
    <property type="match status" value="1"/>
</dbReference>
<dbReference type="GeneID" id="24590660"/>
<feature type="binding site" evidence="13">
    <location>
        <position position="411"/>
    </location>
    <ligand>
        <name>ATP</name>
        <dbReference type="ChEBI" id="CHEBI:30616"/>
    </ligand>
</feature>
<dbReference type="Pfam" id="PF13246">
    <property type="entry name" value="Cation_ATPase"/>
    <property type="match status" value="1"/>
</dbReference>
<dbReference type="GO" id="GO:0005783">
    <property type="term" value="C:endoplasmic reticulum"/>
    <property type="evidence" value="ECO:0007669"/>
    <property type="project" value="TreeGrafter"/>
</dbReference>
<comment type="similarity">
    <text evidence="2 15">Belongs to the cation transport ATPase (P-type) (TC 3.A.3) family. Type IV subfamily.</text>
</comment>
<dbReference type="InterPro" id="IPR032631">
    <property type="entry name" value="P-type_ATPase_N"/>
</dbReference>
<dbReference type="SUPFAM" id="SSF81653">
    <property type="entry name" value="Calcium ATPase, transduction domain A"/>
    <property type="match status" value="1"/>
</dbReference>
<dbReference type="GO" id="GO:0045332">
    <property type="term" value="P:phospholipid translocation"/>
    <property type="evidence" value="ECO:0007669"/>
    <property type="project" value="TreeGrafter"/>
</dbReference>
<dbReference type="InterPro" id="IPR001757">
    <property type="entry name" value="P_typ_ATPase"/>
</dbReference>
<reference evidence="19" key="4">
    <citation type="journal article" date="2022" name="PLoS Pathog.">
        <title>Chromosome-level genome of Schistosoma haematobium underpins genome-wide explorations of molecular variation.</title>
        <authorList>
            <person name="Stroehlein A.J."/>
            <person name="Korhonen P.K."/>
            <person name="Lee V.V."/>
            <person name="Ralph S.A."/>
            <person name="Mentink-Kane M."/>
            <person name="You H."/>
            <person name="McManus D.P."/>
            <person name="Tchuente L.T."/>
            <person name="Stothard J.R."/>
            <person name="Kaur P."/>
            <person name="Dudchenko O."/>
            <person name="Aiden E.L."/>
            <person name="Yang B."/>
            <person name="Yang H."/>
            <person name="Emery A.M."/>
            <person name="Webster B.L."/>
            <person name="Brindley P.J."/>
            <person name="Rollinson D."/>
            <person name="Chang B.C.H."/>
            <person name="Gasser R.B."/>
            <person name="Young N.D."/>
        </authorList>
    </citation>
    <scope>NUCLEOTIDE SEQUENCE</scope>
</reference>
<dbReference type="SFLD" id="SFLDG00002">
    <property type="entry name" value="C1.7:_P-type_atpase_like"/>
    <property type="match status" value="1"/>
</dbReference>
<evidence type="ECO:0000313" key="19">
    <source>
        <dbReference type="EMBL" id="KAH9592578.1"/>
    </source>
</evidence>
<feature type="binding site" evidence="13">
    <location>
        <position position="790"/>
    </location>
    <ligand>
        <name>ATP</name>
        <dbReference type="ChEBI" id="CHEBI:30616"/>
    </ligand>
</feature>
<evidence type="ECO:0000256" key="11">
    <source>
        <dbReference type="ARBA" id="ARBA00034036"/>
    </source>
</evidence>
<dbReference type="InterPro" id="IPR023298">
    <property type="entry name" value="ATPase_P-typ_TM_dom_sf"/>
</dbReference>
<evidence type="ECO:0000256" key="4">
    <source>
        <dbReference type="ARBA" id="ARBA00022723"/>
    </source>
</evidence>
<feature type="binding site" evidence="13">
    <location>
        <position position="914"/>
    </location>
    <ligand>
        <name>ATP</name>
        <dbReference type="ChEBI" id="CHEBI:30616"/>
    </ligand>
</feature>
<evidence type="ECO:0000256" key="14">
    <source>
        <dbReference type="PIRSR" id="PIRSR606539-3"/>
    </source>
</evidence>
<feature type="transmembrane region" description="Helical" evidence="15">
    <location>
        <begin position="345"/>
        <end position="364"/>
    </location>
</feature>
<dbReference type="PANTHER" id="PTHR24092">
    <property type="entry name" value="PROBABLE PHOSPHOLIPID-TRANSPORTING ATPASE"/>
    <property type="match status" value="1"/>
</dbReference>
<feature type="domain" description="P-type ATPase C-terminal" evidence="18">
    <location>
        <begin position="936"/>
        <end position="1188"/>
    </location>
</feature>
<dbReference type="InterPro" id="IPR044492">
    <property type="entry name" value="P_typ_ATPase_HD_dom"/>
</dbReference>
<reference evidence="19" key="1">
    <citation type="journal article" date="2012" name="Nat. Genet.">
        <title>Whole-genome sequence of Schistosoma haematobium.</title>
        <authorList>
            <person name="Young N.D."/>
            <person name="Jex A.R."/>
            <person name="Li B."/>
            <person name="Liu S."/>
            <person name="Yang L."/>
            <person name="Xiong Z."/>
            <person name="Li Y."/>
            <person name="Cantacessi C."/>
            <person name="Hall R.S."/>
            <person name="Xu X."/>
            <person name="Chen F."/>
            <person name="Wu X."/>
            <person name="Zerlotini A."/>
            <person name="Oliveira G."/>
            <person name="Hofmann A."/>
            <person name="Zhang G."/>
            <person name="Fang X."/>
            <person name="Kang Y."/>
            <person name="Campbell B.E."/>
            <person name="Loukas A."/>
            <person name="Ranganathan S."/>
            <person name="Rollinson D."/>
            <person name="Rinaldi G."/>
            <person name="Brindley P.J."/>
            <person name="Yang H."/>
            <person name="Wang J."/>
            <person name="Wang J."/>
            <person name="Gasser R.B."/>
        </authorList>
    </citation>
    <scope>NUCLEOTIDE SEQUENCE</scope>
</reference>
<feature type="binding site" evidence="13">
    <location>
        <position position="650"/>
    </location>
    <ligand>
        <name>ATP</name>
        <dbReference type="ChEBI" id="CHEBI:30616"/>
    </ligand>
</feature>
<feature type="domain" description="P-type ATPase N-terminal" evidence="17">
    <location>
        <begin position="44"/>
        <end position="98"/>
    </location>
</feature>
<dbReference type="GO" id="GO:0005886">
    <property type="term" value="C:plasma membrane"/>
    <property type="evidence" value="ECO:0007669"/>
    <property type="project" value="TreeGrafter"/>
</dbReference>
<accession>A0A922S3X4</accession>
<evidence type="ECO:0000256" key="9">
    <source>
        <dbReference type="ARBA" id="ARBA00022989"/>
    </source>
</evidence>
<evidence type="ECO:0000256" key="5">
    <source>
        <dbReference type="ARBA" id="ARBA00022741"/>
    </source>
</evidence>
<feature type="binding site" evidence="13">
    <location>
        <position position="617"/>
    </location>
    <ligand>
        <name>ATP</name>
        <dbReference type="ChEBI" id="CHEBI:30616"/>
    </ligand>
</feature>
<feature type="transmembrane region" description="Helical" evidence="15">
    <location>
        <begin position="1000"/>
        <end position="1020"/>
    </location>
</feature>
<keyword evidence="7 14" id="KW-0460">Magnesium</keyword>
<dbReference type="CTD" id="23200"/>
<keyword evidence="5 13" id="KW-0547">Nucleotide-binding</keyword>
<evidence type="ECO:0000256" key="12">
    <source>
        <dbReference type="PIRSR" id="PIRSR606539-1"/>
    </source>
</evidence>